<dbReference type="GO" id="GO:0000724">
    <property type="term" value="P:double-strand break repair via homologous recombination"/>
    <property type="evidence" value="ECO:0007669"/>
    <property type="project" value="InterPro"/>
</dbReference>
<dbReference type="GO" id="GO:0061665">
    <property type="term" value="F:SUMO ligase activity"/>
    <property type="evidence" value="ECO:0007669"/>
    <property type="project" value="TreeGrafter"/>
</dbReference>
<dbReference type="EMBL" id="WNWS01000219">
    <property type="protein sequence ID" value="KAE9974445.1"/>
    <property type="molecule type" value="Genomic_DNA"/>
</dbReference>
<keyword evidence="8" id="KW-0862">Zinc</keyword>
<evidence type="ECO:0000313" key="13">
    <source>
        <dbReference type="EMBL" id="KAE9962659.1"/>
    </source>
</evidence>
<dbReference type="AlphaFoldDB" id="A0A8H3U5M3"/>
<feature type="compositionally biased region" description="Acidic residues" evidence="11">
    <location>
        <begin position="404"/>
        <end position="419"/>
    </location>
</feature>
<evidence type="ECO:0000256" key="4">
    <source>
        <dbReference type="ARBA" id="ARBA00022679"/>
    </source>
</evidence>
<keyword evidence="9" id="KW-0539">Nucleus</keyword>
<protein>
    <recommendedName>
        <fullName evidence="12">SP-RING-type domain-containing protein</fullName>
    </recommendedName>
</protein>
<comment type="subcellular location">
    <subcellularLocation>
        <location evidence="1">Nucleus</location>
    </subcellularLocation>
</comment>
<evidence type="ECO:0000256" key="10">
    <source>
        <dbReference type="PROSITE-ProRule" id="PRU00452"/>
    </source>
</evidence>
<evidence type="ECO:0000256" key="1">
    <source>
        <dbReference type="ARBA" id="ARBA00004123"/>
    </source>
</evidence>
<dbReference type="GO" id="GO:0016925">
    <property type="term" value="P:protein sumoylation"/>
    <property type="evidence" value="ECO:0007669"/>
    <property type="project" value="UniProtKB-UniPathway"/>
</dbReference>
<dbReference type="PROSITE" id="PS51044">
    <property type="entry name" value="ZF_SP_RING"/>
    <property type="match status" value="1"/>
</dbReference>
<evidence type="ECO:0000259" key="12">
    <source>
        <dbReference type="PROSITE" id="PS51044"/>
    </source>
</evidence>
<dbReference type="PANTHER" id="PTHR21330:SF1">
    <property type="entry name" value="E3 SUMO-PROTEIN LIGASE NSE2"/>
    <property type="match status" value="1"/>
</dbReference>
<name>A0A8H3U5M3_VENIN</name>
<evidence type="ECO:0000256" key="6">
    <source>
        <dbReference type="ARBA" id="ARBA00022771"/>
    </source>
</evidence>
<feature type="region of interest" description="Disordered" evidence="11">
    <location>
        <begin position="78"/>
        <end position="106"/>
    </location>
</feature>
<dbReference type="GO" id="GO:0005634">
    <property type="term" value="C:nucleus"/>
    <property type="evidence" value="ECO:0007669"/>
    <property type="project" value="UniProtKB-SubCell"/>
</dbReference>
<sequence>MPPPPRSRPSASAARGRPSTVPIYQPLENPLNSTAQQHLANLKRLHHLNSVDKHLKDANQLLADCVFEANKILADRERDVEKRRAKADRDGVERDAQEQAELEQRQKAVRKLNKDIDTRTRKTIDEQYAVEYMRQSLEDAARIAGNAPDIPISQAASFDPTMPDAPSQPETGPPPSGIFKRGVQAKMDGWQQMALQTRYAQHPDYVSFKKHSHDGAHGDDVPMQPASRWFGPARGSPAPGTTRAHAADDSDDDIIIARETISTKCPLSLRELEDPVMNKHCRHVFEKAYIMEMVARSEIDCPTTGCNKKISKASLHVDQALLKKIKRIQQSRQATQNAEDDSDEDDRPADGRNANMSILLDDASGDDDFDTLIEDAGNFRAPKVEQQSSRPPAGSRATQVVNLGEDDDESGEEDETMEN</sequence>
<evidence type="ECO:0000256" key="9">
    <source>
        <dbReference type="ARBA" id="ARBA00023242"/>
    </source>
</evidence>
<keyword evidence="7" id="KW-0833">Ubl conjugation pathway</keyword>
<feature type="region of interest" description="Disordered" evidence="11">
    <location>
        <begin position="328"/>
        <end position="419"/>
    </location>
</feature>
<dbReference type="SUPFAM" id="SSF57850">
    <property type="entry name" value="RING/U-box"/>
    <property type="match status" value="1"/>
</dbReference>
<evidence type="ECO:0000256" key="3">
    <source>
        <dbReference type="ARBA" id="ARBA00008212"/>
    </source>
</evidence>
<dbReference type="GO" id="GO:0030915">
    <property type="term" value="C:Smc5-Smc6 complex"/>
    <property type="evidence" value="ECO:0007669"/>
    <property type="project" value="InterPro"/>
</dbReference>
<evidence type="ECO:0000313" key="14">
    <source>
        <dbReference type="EMBL" id="KAE9974445.1"/>
    </source>
</evidence>
<keyword evidence="5" id="KW-0479">Metal-binding</keyword>
<dbReference type="Proteomes" id="UP000447873">
    <property type="component" value="Unassembled WGS sequence"/>
</dbReference>
<dbReference type="InterPro" id="IPR013083">
    <property type="entry name" value="Znf_RING/FYVE/PHD"/>
</dbReference>
<reference evidence="13 15" key="1">
    <citation type="submission" date="2019-11" db="EMBL/GenBank/DDBJ databases">
        <title>Venturia inaequalis Genome Resource.</title>
        <authorList>
            <person name="Lichtner F.J."/>
        </authorList>
    </citation>
    <scope>NUCLEOTIDE SEQUENCE [LARGE SCALE GENOMIC DNA]</scope>
    <source>
        <strain evidence="14 16">120213</strain>
        <strain evidence="13">Bline_iso_100314</strain>
    </source>
</reference>
<organism evidence="13 15">
    <name type="scientific">Venturia inaequalis</name>
    <name type="common">Apple scab fungus</name>
    <dbReference type="NCBI Taxonomy" id="5025"/>
    <lineage>
        <taxon>Eukaryota</taxon>
        <taxon>Fungi</taxon>
        <taxon>Dikarya</taxon>
        <taxon>Ascomycota</taxon>
        <taxon>Pezizomycotina</taxon>
        <taxon>Dothideomycetes</taxon>
        <taxon>Pleosporomycetidae</taxon>
        <taxon>Venturiales</taxon>
        <taxon>Venturiaceae</taxon>
        <taxon>Venturia</taxon>
    </lineage>
</organism>
<evidence type="ECO:0000256" key="8">
    <source>
        <dbReference type="ARBA" id="ARBA00022833"/>
    </source>
</evidence>
<dbReference type="InterPro" id="IPR026846">
    <property type="entry name" value="Nse2(Mms21)"/>
</dbReference>
<dbReference type="Gene3D" id="3.30.40.10">
    <property type="entry name" value="Zinc/RING finger domain, C3HC4 (zinc finger)"/>
    <property type="match status" value="1"/>
</dbReference>
<dbReference type="CDD" id="cd16651">
    <property type="entry name" value="SPL-RING_NSE2"/>
    <property type="match status" value="1"/>
</dbReference>
<proteinExistence type="inferred from homology"/>
<feature type="compositionally biased region" description="Low complexity" evidence="11">
    <location>
        <begin position="8"/>
        <end position="19"/>
    </location>
</feature>
<accession>A0A8H3U5M3</accession>
<evidence type="ECO:0000313" key="15">
    <source>
        <dbReference type="Proteomes" id="UP000433883"/>
    </source>
</evidence>
<evidence type="ECO:0000256" key="5">
    <source>
        <dbReference type="ARBA" id="ARBA00022723"/>
    </source>
</evidence>
<dbReference type="Pfam" id="PF11789">
    <property type="entry name" value="zf-Nse"/>
    <property type="match status" value="1"/>
</dbReference>
<keyword evidence="4" id="KW-0808">Transferase</keyword>
<feature type="region of interest" description="Disordered" evidence="11">
    <location>
        <begin position="1"/>
        <end position="23"/>
    </location>
</feature>
<dbReference type="UniPathway" id="UPA00886"/>
<evidence type="ECO:0000256" key="7">
    <source>
        <dbReference type="ARBA" id="ARBA00022786"/>
    </source>
</evidence>
<comment type="pathway">
    <text evidence="2">Protein modification; protein sumoylation.</text>
</comment>
<keyword evidence="6 10" id="KW-0863">Zinc-finger</keyword>
<evidence type="ECO:0000313" key="16">
    <source>
        <dbReference type="Proteomes" id="UP000447873"/>
    </source>
</evidence>
<dbReference type="PANTHER" id="PTHR21330">
    <property type="entry name" value="E3 SUMO-PROTEIN LIGASE NSE2"/>
    <property type="match status" value="1"/>
</dbReference>
<comment type="caution">
    <text evidence="13">The sequence shown here is derived from an EMBL/GenBank/DDBJ whole genome shotgun (WGS) entry which is preliminary data.</text>
</comment>
<evidence type="ECO:0000256" key="11">
    <source>
        <dbReference type="SAM" id="MobiDB-lite"/>
    </source>
</evidence>
<feature type="compositionally biased region" description="Acidic residues" evidence="11">
    <location>
        <begin position="363"/>
        <end position="373"/>
    </location>
</feature>
<comment type="similarity">
    <text evidence="3">Belongs to the NSE2 family.</text>
</comment>
<feature type="domain" description="SP-RING-type" evidence="12">
    <location>
        <begin position="250"/>
        <end position="330"/>
    </location>
</feature>
<dbReference type="EMBL" id="WNWQ01000993">
    <property type="protein sequence ID" value="KAE9962659.1"/>
    <property type="molecule type" value="Genomic_DNA"/>
</dbReference>
<feature type="region of interest" description="Disordered" evidence="11">
    <location>
        <begin position="153"/>
        <end position="174"/>
    </location>
</feature>
<evidence type="ECO:0000256" key="2">
    <source>
        <dbReference type="ARBA" id="ARBA00004718"/>
    </source>
</evidence>
<dbReference type="Proteomes" id="UP000433883">
    <property type="component" value="Unassembled WGS sequence"/>
</dbReference>
<feature type="compositionally biased region" description="Acidic residues" evidence="11">
    <location>
        <begin position="338"/>
        <end position="347"/>
    </location>
</feature>
<dbReference type="InterPro" id="IPR004181">
    <property type="entry name" value="Znf_MIZ"/>
</dbReference>
<feature type="compositionally biased region" description="Polar residues" evidence="11">
    <location>
        <begin position="385"/>
        <end position="401"/>
    </location>
</feature>
<dbReference type="GO" id="GO:0008270">
    <property type="term" value="F:zinc ion binding"/>
    <property type="evidence" value="ECO:0007669"/>
    <property type="project" value="UniProtKB-KW"/>
</dbReference>
<gene>
    <name evidence="13" type="ORF">BLS_010168</name>
    <name evidence="14" type="ORF">EG328_003831</name>
</gene>